<dbReference type="RefSeq" id="WP_125350620.1">
    <property type="nucleotide sequence ID" value="NZ_RHPN01000044.1"/>
</dbReference>
<evidence type="ECO:0000259" key="2">
    <source>
        <dbReference type="Pfam" id="PF13102"/>
    </source>
</evidence>
<dbReference type="EMBL" id="RHPO01000045">
    <property type="protein sequence ID" value="RRT88022.1"/>
    <property type="molecule type" value="Genomic_DNA"/>
</dbReference>
<dbReference type="SUPFAM" id="SSF56349">
    <property type="entry name" value="DNA breaking-rejoining enzymes"/>
    <property type="match status" value="1"/>
</dbReference>
<dbReference type="InterPro" id="IPR011010">
    <property type="entry name" value="DNA_brk_join_enz"/>
</dbReference>
<dbReference type="Pfam" id="PF17293">
    <property type="entry name" value="Arm-DNA-bind_5"/>
    <property type="match status" value="1"/>
</dbReference>
<dbReference type="InterPro" id="IPR035386">
    <property type="entry name" value="Arm-DNA-bind_5"/>
</dbReference>
<organism evidence="4 5">
    <name type="scientific">Empedobacter falsenii</name>
    <dbReference type="NCBI Taxonomy" id="343874"/>
    <lineage>
        <taxon>Bacteria</taxon>
        <taxon>Pseudomonadati</taxon>
        <taxon>Bacteroidota</taxon>
        <taxon>Flavobacteriia</taxon>
        <taxon>Flavobacteriales</taxon>
        <taxon>Weeksellaceae</taxon>
        <taxon>Empedobacter</taxon>
    </lineage>
</organism>
<gene>
    <name evidence="4" type="ORF">EGI89_13875</name>
</gene>
<protein>
    <recommendedName>
        <fullName evidence="6">Site-specific integrase</fullName>
    </recommendedName>
</protein>
<evidence type="ECO:0000256" key="1">
    <source>
        <dbReference type="ARBA" id="ARBA00023125"/>
    </source>
</evidence>
<dbReference type="Pfam" id="PF13102">
    <property type="entry name" value="Phage_int_SAM_5"/>
    <property type="match status" value="1"/>
</dbReference>
<evidence type="ECO:0000259" key="3">
    <source>
        <dbReference type="Pfam" id="PF17293"/>
    </source>
</evidence>
<feature type="domain" description="Arm DNA-binding" evidence="3">
    <location>
        <begin position="5"/>
        <end position="72"/>
    </location>
</feature>
<dbReference type="GO" id="GO:0003677">
    <property type="term" value="F:DNA binding"/>
    <property type="evidence" value="ECO:0007669"/>
    <property type="project" value="UniProtKB-KW"/>
</dbReference>
<reference evidence="4 5" key="1">
    <citation type="submission" date="2018-10" db="EMBL/GenBank/DDBJ databases">
        <title>Transmission dynamics of multidrug resistant bacteria on intensive care unit surfaces.</title>
        <authorList>
            <person name="D'Souza A.W."/>
            <person name="Potter R.F."/>
            <person name="Wallace M."/>
            <person name="Shupe A."/>
            <person name="Patel S."/>
            <person name="Sun S."/>
            <person name="Gul D."/>
            <person name="Kwon J.H."/>
            <person name="Andleeb S."/>
            <person name="Burnham C.-A.D."/>
            <person name="Dantas G."/>
        </authorList>
    </citation>
    <scope>NUCLEOTIDE SEQUENCE [LARGE SCALE GENOMIC DNA]</scope>
    <source>
        <strain evidence="4 5">WF_348</strain>
    </source>
</reference>
<evidence type="ECO:0008006" key="6">
    <source>
        <dbReference type="Google" id="ProtNLM"/>
    </source>
</evidence>
<feature type="domain" description="Phage integrase SAM-like" evidence="2">
    <location>
        <begin position="97"/>
        <end position="193"/>
    </location>
</feature>
<evidence type="ECO:0000313" key="5">
    <source>
        <dbReference type="Proteomes" id="UP000267844"/>
    </source>
</evidence>
<keyword evidence="1" id="KW-0238">DNA-binding</keyword>
<name>A0A3R8UB74_9FLAO</name>
<sequence length="221" mass="25914">MAIKVTLRKKPLKNGKLSLYLDFYPPIIRNGKSTRREFLGLSIYENPKGQIEKQNNKNIEAIAEEIATKRSIELNRPEIYNDMEKAQLEKKNKESQNFIDYIKKIADRRHGSNYQNWISAIMYLEHYTNGKLLFKDITLTFAEDYKHFLLTTNSLKRKDTKLSQNTALSYFTKFKTALKQAFIDEILSTDINSRIKNIKEQETNRTYLTIEGIPPTNPILR</sequence>
<dbReference type="Gene3D" id="1.10.150.130">
    <property type="match status" value="1"/>
</dbReference>
<dbReference type="InterPro" id="IPR010998">
    <property type="entry name" value="Integrase_recombinase_N"/>
</dbReference>
<proteinExistence type="predicted"/>
<evidence type="ECO:0000313" key="4">
    <source>
        <dbReference type="EMBL" id="RRT88022.1"/>
    </source>
</evidence>
<dbReference type="AlphaFoldDB" id="A0A3R8UB74"/>
<dbReference type="InterPro" id="IPR025269">
    <property type="entry name" value="SAM-like_dom"/>
</dbReference>
<accession>A0A3R8UB74</accession>
<dbReference type="Proteomes" id="UP000267844">
    <property type="component" value="Unassembled WGS sequence"/>
</dbReference>
<comment type="caution">
    <text evidence="4">The sequence shown here is derived from an EMBL/GenBank/DDBJ whole genome shotgun (WGS) entry which is preliminary data.</text>
</comment>